<feature type="compositionally biased region" description="Polar residues" evidence="1">
    <location>
        <begin position="61"/>
        <end position="71"/>
    </location>
</feature>
<feature type="compositionally biased region" description="Low complexity" evidence="1">
    <location>
        <begin position="118"/>
        <end position="140"/>
    </location>
</feature>
<feature type="compositionally biased region" description="Basic and acidic residues" evidence="1">
    <location>
        <begin position="17"/>
        <end position="28"/>
    </location>
</feature>
<feature type="region of interest" description="Disordered" evidence="1">
    <location>
        <begin position="1"/>
        <end position="150"/>
    </location>
</feature>
<organism evidence="2 3">
    <name type="scientific">Apiotrichum porosum</name>
    <dbReference type="NCBI Taxonomy" id="105984"/>
    <lineage>
        <taxon>Eukaryota</taxon>
        <taxon>Fungi</taxon>
        <taxon>Dikarya</taxon>
        <taxon>Basidiomycota</taxon>
        <taxon>Agaricomycotina</taxon>
        <taxon>Tremellomycetes</taxon>
        <taxon>Trichosporonales</taxon>
        <taxon>Trichosporonaceae</taxon>
        <taxon>Apiotrichum</taxon>
    </lineage>
</organism>
<keyword evidence="3" id="KW-1185">Reference proteome</keyword>
<protein>
    <submittedName>
        <fullName evidence="2">Uncharacterized protein</fullName>
    </submittedName>
</protein>
<evidence type="ECO:0000256" key="1">
    <source>
        <dbReference type="SAM" id="MobiDB-lite"/>
    </source>
</evidence>
<reference evidence="2 3" key="1">
    <citation type="submission" date="2018-11" db="EMBL/GenBank/DDBJ databases">
        <title>Genome sequence of Apiotrichum porosum DSM 27194.</title>
        <authorList>
            <person name="Aliyu H."/>
            <person name="Gorte O."/>
            <person name="Ochsenreither K."/>
        </authorList>
    </citation>
    <scope>NUCLEOTIDE SEQUENCE [LARGE SCALE GENOMIC DNA]</scope>
    <source>
        <strain evidence="2 3">DSM 27194</strain>
    </source>
</reference>
<dbReference type="EMBL" id="RSCE01000003">
    <property type="protein sequence ID" value="RSH84483.1"/>
    <property type="molecule type" value="Genomic_DNA"/>
</dbReference>
<dbReference type="AlphaFoldDB" id="A0A427Y0B8"/>
<name>A0A427Y0B8_9TREE</name>
<evidence type="ECO:0000313" key="2">
    <source>
        <dbReference type="EMBL" id="RSH84483.1"/>
    </source>
</evidence>
<accession>A0A427Y0B8</accession>
<feature type="compositionally biased region" description="Basic and acidic residues" evidence="1">
    <location>
        <begin position="101"/>
        <end position="114"/>
    </location>
</feature>
<gene>
    <name evidence="2" type="ORF">EHS24_006004</name>
</gene>
<feature type="compositionally biased region" description="Basic and acidic residues" evidence="1">
    <location>
        <begin position="72"/>
        <end position="81"/>
    </location>
</feature>
<dbReference type="Proteomes" id="UP000279236">
    <property type="component" value="Unassembled WGS sequence"/>
</dbReference>
<sequence>MPNHVKGGFRPPRSKTHRDVGRTPERFNGEGTSNAPFELSSDSDIEAIDSPPSKKCKAVTSGPTEKAVSQLNRDERQRHNSSESIVAWREAAAATQVALPRSREHTPRPLDKGKQKASTSSPVTSSHPSRPSKPPKSLSPTIGTGQQPGYPPAAITAAMIRLGEERCNKLGVVVPWVEVVEGESADDVHAVSGWLQGVASGALACAIDAAFRR</sequence>
<comment type="caution">
    <text evidence="2">The sequence shown here is derived from an EMBL/GenBank/DDBJ whole genome shotgun (WGS) entry which is preliminary data.</text>
</comment>
<dbReference type="GeneID" id="39590547"/>
<evidence type="ECO:0000313" key="3">
    <source>
        <dbReference type="Proteomes" id="UP000279236"/>
    </source>
</evidence>
<dbReference type="RefSeq" id="XP_028477931.1">
    <property type="nucleotide sequence ID" value="XM_028621479.1"/>
</dbReference>
<proteinExistence type="predicted"/>